<dbReference type="EMBL" id="BART01009545">
    <property type="protein sequence ID" value="GAG77761.1"/>
    <property type="molecule type" value="Genomic_DNA"/>
</dbReference>
<comment type="caution">
    <text evidence="1">The sequence shown here is derived from an EMBL/GenBank/DDBJ whole genome shotgun (WGS) entry which is preliminary data.</text>
</comment>
<proteinExistence type="predicted"/>
<evidence type="ECO:0000313" key="1">
    <source>
        <dbReference type="EMBL" id="GAG77761.1"/>
    </source>
</evidence>
<gene>
    <name evidence="1" type="ORF">S01H4_21111</name>
</gene>
<organism evidence="1">
    <name type="scientific">marine sediment metagenome</name>
    <dbReference type="NCBI Taxonomy" id="412755"/>
    <lineage>
        <taxon>unclassified sequences</taxon>
        <taxon>metagenomes</taxon>
        <taxon>ecological metagenomes</taxon>
    </lineage>
</organism>
<accession>X1C045</accession>
<dbReference type="AlphaFoldDB" id="X1C045"/>
<sequence length="59" mass="7188">MDKHDKIVIKELIADFEYLNKEMVKKLDKFRNDMQEVVYSISRKIGSLDYLFNKYNNKK</sequence>
<name>X1C045_9ZZZZ</name>
<reference evidence="1" key="1">
    <citation type="journal article" date="2014" name="Front. Microbiol.">
        <title>High frequency of phylogenetically diverse reductive dehalogenase-homologous genes in deep subseafloor sedimentary metagenomes.</title>
        <authorList>
            <person name="Kawai M."/>
            <person name="Futagami T."/>
            <person name="Toyoda A."/>
            <person name="Takaki Y."/>
            <person name="Nishi S."/>
            <person name="Hori S."/>
            <person name="Arai W."/>
            <person name="Tsubouchi T."/>
            <person name="Morono Y."/>
            <person name="Uchiyama I."/>
            <person name="Ito T."/>
            <person name="Fujiyama A."/>
            <person name="Inagaki F."/>
            <person name="Takami H."/>
        </authorList>
    </citation>
    <scope>NUCLEOTIDE SEQUENCE</scope>
    <source>
        <strain evidence="1">Expedition CK06-06</strain>
    </source>
</reference>
<protein>
    <submittedName>
        <fullName evidence="1">Uncharacterized protein</fullName>
    </submittedName>
</protein>